<feature type="compositionally biased region" description="Polar residues" evidence="1">
    <location>
        <begin position="646"/>
        <end position="664"/>
    </location>
</feature>
<name>A0A9P6QJL1_9FUNG</name>
<dbReference type="InterPro" id="IPR051177">
    <property type="entry name" value="CIK-Related_Protein"/>
</dbReference>
<dbReference type="OrthoDB" id="79687at2759"/>
<dbReference type="EMBL" id="JAAAJB010000002">
    <property type="protein sequence ID" value="KAG0270597.1"/>
    <property type="molecule type" value="Genomic_DNA"/>
</dbReference>
<evidence type="ECO:0000313" key="4">
    <source>
        <dbReference type="Proteomes" id="UP000807716"/>
    </source>
</evidence>
<protein>
    <recommendedName>
        <fullName evidence="2">Protein kinase domain-containing protein</fullName>
    </recommendedName>
</protein>
<gene>
    <name evidence="3" type="ORF">DFQ27_002588</name>
</gene>
<evidence type="ECO:0000259" key="2">
    <source>
        <dbReference type="PROSITE" id="PS50011"/>
    </source>
</evidence>
<sequence length="1178" mass="127753">MGNAITKNYEVGGQIASAGLWKIHRGTKRTTGQEVAIFEKNIVESISSLRRQTPSKRDQERVYEFLKKEASQLARLRHPAMLEVVEPVDESRTAIAFATEPIFASLSNLLGNYENLPNVTEDIRKFEMDELELQKGLLQIGKGLQFCHNDAKIVHGNLVPDAIFVNAKGDWKISGFGFSTFLSREPGVPTTSDYWEYDHDLHPYCQRDLDYQAPEYALDQRIDPSNDMFGVGCLAYAVLNKGTPLLNTHGNLNTYRQQVERISMQSYEKFPHHLQEAMQRLITRDPMMRMNAVEFQSSKFFDNILVSTMRYMETFAEKTRDDKSQFMKGLLRVLSQFPERVLYKKILPALLDEMKDHALLPFTMPNVFYIAEKMTPREFEDKVLPALKPIFLVREPVQNLLTLLEKIDMLQQKVGGAVFKEDVMPLVYCALEPRNPPSVQEKALKTVPAITESLDYTTVKASLFPRIATLFVQTTTLSVKINTLVCFHTLMKTLDKFTMTEKLLPLLKNIKTREPNVSMATLIAYQEMGKYVDKEVIGNAIIPQLWHLALGPNLKAEQFEKFMSVIQELSTKVHQQHLKHLQDLKKLEEQTKSYTSTASEGNPLANGATGTMTDFEKLVGGGVGGGLSAAGSLSNGRHSSSSSNSVENPFKTSDNPFSPSSATARRQESSGDIFADITPSSFGPSSPSMSSLPPPMATTTSIMGGSSATRPMSLTGGSKPQSSTPSMFGAISADTVGVGNHFGSSRPLTPITSNHTGPSSFMGTSSSTSGRSTPTLTPTSAASTTMSSSSSTPFSIPPLSKPPGSSSSSSTTSPRLGNYVGAPAQKPGNAPPLSHTLANLSTSSAGFGGFQSAMSNSASSSTGGHSIGGMGGFGSTPSAGFGGMSGGGSSMGGGMGMGMSSMAPMQPARPTMAPMGSMTPLQPMVTNTGMNANRGTGTTGKTTVAFSYEAVVSRGIFVGKDTTDKHANSTEIYKNPRNHATAAASILVHVAKTVGYDPHTQDPAKAAENFARFEMRWPGLMGFRFLDQAGILLNFTSSLDDLQRQIQLAYDPYANVSVARSLCQLVPTSTTIRTATVWTLSLVTIDQTMSSGDTRATLISLSLDLNIAGNGKVSLPPQQRAAINYFEIRVYPEEMDAKAAEFARRVGMTTTINMFQEYFTTTSGNGLTLPDVTQPLAS</sequence>
<feature type="domain" description="Protein kinase" evidence="2">
    <location>
        <begin position="9"/>
        <end position="301"/>
    </location>
</feature>
<feature type="compositionally biased region" description="Low complexity" evidence="1">
    <location>
        <begin position="802"/>
        <end position="814"/>
    </location>
</feature>
<dbReference type="PANTHER" id="PTHR12984:SF6">
    <property type="entry name" value="SCY1-LIKE PROTEIN 2"/>
    <property type="match status" value="1"/>
</dbReference>
<reference evidence="3" key="1">
    <citation type="journal article" date="2020" name="Fungal Divers.">
        <title>Resolving the Mortierellaceae phylogeny through synthesis of multi-gene phylogenetics and phylogenomics.</title>
        <authorList>
            <person name="Vandepol N."/>
            <person name="Liber J."/>
            <person name="Desiro A."/>
            <person name="Na H."/>
            <person name="Kennedy M."/>
            <person name="Barry K."/>
            <person name="Grigoriev I.V."/>
            <person name="Miller A.N."/>
            <person name="O'Donnell K."/>
            <person name="Stajich J.E."/>
            <person name="Bonito G."/>
        </authorList>
    </citation>
    <scope>NUCLEOTIDE SEQUENCE</scope>
    <source>
        <strain evidence="3">BC1065</strain>
    </source>
</reference>
<dbReference type="Pfam" id="PF00069">
    <property type="entry name" value="Pkinase"/>
    <property type="match status" value="1"/>
</dbReference>
<dbReference type="SMART" id="SM00220">
    <property type="entry name" value="S_TKc"/>
    <property type="match status" value="1"/>
</dbReference>
<feature type="compositionally biased region" description="Polar residues" evidence="1">
    <location>
        <begin position="742"/>
        <end position="755"/>
    </location>
</feature>
<dbReference type="Gene3D" id="3.30.200.20">
    <property type="entry name" value="Phosphorylase Kinase, domain 1"/>
    <property type="match status" value="1"/>
</dbReference>
<organism evidence="3 4">
    <name type="scientific">Actinomortierella ambigua</name>
    <dbReference type="NCBI Taxonomy" id="1343610"/>
    <lineage>
        <taxon>Eukaryota</taxon>
        <taxon>Fungi</taxon>
        <taxon>Fungi incertae sedis</taxon>
        <taxon>Mucoromycota</taxon>
        <taxon>Mortierellomycotina</taxon>
        <taxon>Mortierellomycetes</taxon>
        <taxon>Mortierellales</taxon>
        <taxon>Mortierellaceae</taxon>
        <taxon>Actinomortierella</taxon>
    </lineage>
</organism>
<dbReference type="InterPro" id="IPR000719">
    <property type="entry name" value="Prot_kinase_dom"/>
</dbReference>
<proteinExistence type="predicted"/>
<feature type="compositionally biased region" description="Low complexity" evidence="1">
    <location>
        <begin position="630"/>
        <end position="645"/>
    </location>
</feature>
<dbReference type="SUPFAM" id="SSF56112">
    <property type="entry name" value="Protein kinase-like (PK-like)"/>
    <property type="match status" value="1"/>
</dbReference>
<evidence type="ECO:0000256" key="1">
    <source>
        <dbReference type="SAM" id="MobiDB-lite"/>
    </source>
</evidence>
<dbReference type="InterPro" id="IPR011989">
    <property type="entry name" value="ARM-like"/>
</dbReference>
<comment type="caution">
    <text evidence="3">The sequence shown here is derived from an EMBL/GenBank/DDBJ whole genome shotgun (WGS) entry which is preliminary data.</text>
</comment>
<feature type="compositionally biased region" description="Low complexity" evidence="1">
    <location>
        <begin position="756"/>
        <end position="794"/>
    </location>
</feature>
<dbReference type="Proteomes" id="UP000807716">
    <property type="component" value="Unassembled WGS sequence"/>
</dbReference>
<evidence type="ECO:0000313" key="3">
    <source>
        <dbReference type="EMBL" id="KAG0270597.1"/>
    </source>
</evidence>
<dbReference type="PROSITE" id="PS50011">
    <property type="entry name" value="PROTEIN_KINASE_DOM"/>
    <property type="match status" value="1"/>
</dbReference>
<dbReference type="GO" id="GO:0004672">
    <property type="term" value="F:protein kinase activity"/>
    <property type="evidence" value="ECO:0007669"/>
    <property type="project" value="InterPro"/>
</dbReference>
<dbReference type="Gene3D" id="1.10.510.10">
    <property type="entry name" value="Transferase(Phosphotransferase) domain 1"/>
    <property type="match status" value="1"/>
</dbReference>
<dbReference type="SUPFAM" id="SSF48371">
    <property type="entry name" value="ARM repeat"/>
    <property type="match status" value="1"/>
</dbReference>
<dbReference type="PANTHER" id="PTHR12984">
    <property type="entry name" value="SCY1-RELATED S/T PROTEIN KINASE-LIKE"/>
    <property type="match status" value="1"/>
</dbReference>
<dbReference type="CDD" id="cd14011">
    <property type="entry name" value="PK_SCY1_like"/>
    <property type="match status" value="1"/>
</dbReference>
<dbReference type="GO" id="GO:0005524">
    <property type="term" value="F:ATP binding"/>
    <property type="evidence" value="ECO:0007669"/>
    <property type="project" value="InterPro"/>
</dbReference>
<dbReference type="InterPro" id="IPR011009">
    <property type="entry name" value="Kinase-like_dom_sf"/>
</dbReference>
<feature type="compositionally biased region" description="Low complexity" evidence="1">
    <location>
        <begin position="678"/>
        <end position="701"/>
    </location>
</feature>
<dbReference type="InterPro" id="IPR016024">
    <property type="entry name" value="ARM-type_fold"/>
</dbReference>
<feature type="compositionally biased region" description="Polar residues" evidence="1">
    <location>
        <begin position="702"/>
        <end position="726"/>
    </location>
</feature>
<dbReference type="Gene3D" id="1.25.10.10">
    <property type="entry name" value="Leucine-rich Repeat Variant"/>
    <property type="match status" value="1"/>
</dbReference>
<accession>A0A9P6QJL1</accession>
<dbReference type="AlphaFoldDB" id="A0A9P6QJL1"/>
<keyword evidence="4" id="KW-1185">Reference proteome</keyword>
<feature type="region of interest" description="Disordered" evidence="1">
    <location>
        <begin position="630"/>
        <end position="837"/>
    </location>
</feature>